<gene>
    <name evidence="1" type="ORF">Satyrvirus31_7</name>
</gene>
<dbReference type="EMBL" id="MK072467">
    <property type="protein sequence ID" value="AYV85693.1"/>
    <property type="molecule type" value="Genomic_DNA"/>
</dbReference>
<organism evidence="1">
    <name type="scientific">Satyrvirus sp</name>
    <dbReference type="NCBI Taxonomy" id="2487771"/>
    <lineage>
        <taxon>Viruses</taxon>
        <taxon>Varidnaviria</taxon>
        <taxon>Bamfordvirae</taxon>
        <taxon>Nucleocytoviricota</taxon>
        <taxon>Megaviricetes</taxon>
        <taxon>Imitervirales</taxon>
        <taxon>Mimiviridae</taxon>
        <taxon>Megamimivirinae</taxon>
    </lineage>
</organism>
<name>A0A3G5AIR3_9VIRU</name>
<evidence type="ECO:0000313" key="1">
    <source>
        <dbReference type="EMBL" id="AYV85693.1"/>
    </source>
</evidence>
<accession>A0A3G5AIR3</accession>
<protein>
    <submittedName>
        <fullName evidence="1">Uncharacterized protein</fullName>
    </submittedName>
</protein>
<reference evidence="1" key="1">
    <citation type="submission" date="2018-10" db="EMBL/GenBank/DDBJ databases">
        <title>Hidden diversity of soil giant viruses.</title>
        <authorList>
            <person name="Schulz F."/>
            <person name="Alteio L."/>
            <person name="Goudeau D."/>
            <person name="Ryan E.M."/>
            <person name="Malmstrom R.R."/>
            <person name="Blanchard J."/>
            <person name="Woyke T."/>
        </authorList>
    </citation>
    <scope>NUCLEOTIDE SEQUENCE</scope>
    <source>
        <strain evidence="1">SAV1</strain>
    </source>
</reference>
<proteinExistence type="predicted"/>
<sequence length="96" mass="11415">MSANPNNDSDYDSDYDSAEEKYLTVKEIKKMVVDEEILKIQKEVINCFRSASHLDWEMPNHLYIDVLHTLEKLGYTVRKWEDENTDPDLTEITIFW</sequence>